<evidence type="ECO:0000313" key="1">
    <source>
        <dbReference type="Ensembl" id="ENSOCUP00000049307.1"/>
    </source>
</evidence>
<dbReference type="STRING" id="9986.ENSOCUP00000049307"/>
<dbReference type="Proteomes" id="UP000001811">
    <property type="component" value="Unplaced"/>
</dbReference>
<sequence length="200" mass="21363">MTDPRLPQGCYVQTEGGVVSLHFLVSSSLDRVLMISSFLAVVHVAVNLLRFTVSPEQPAQNPHPPHPLHLLRHPGVGCTLSLTYAHVPALPAGQGVFLAPSPGMDRHRFADDQPIFDQLPDLLTGVGIGDFVGLIGVQPDLLLATAEDAGGEPLLKPEHAHGCGRGGERKGLPNLILPHQCHSDAKIRPRHNMAGILQAN</sequence>
<proteinExistence type="predicted"/>
<reference evidence="1" key="3">
    <citation type="submission" date="2025-09" db="UniProtKB">
        <authorList>
            <consortium name="Ensembl"/>
        </authorList>
    </citation>
    <scope>IDENTIFICATION</scope>
    <source>
        <strain evidence="1">Thorbecke</strain>
    </source>
</reference>
<organism evidence="1 2">
    <name type="scientific">Oryctolagus cuniculus</name>
    <name type="common">Rabbit</name>
    <dbReference type="NCBI Taxonomy" id="9986"/>
    <lineage>
        <taxon>Eukaryota</taxon>
        <taxon>Metazoa</taxon>
        <taxon>Chordata</taxon>
        <taxon>Craniata</taxon>
        <taxon>Vertebrata</taxon>
        <taxon>Euteleostomi</taxon>
        <taxon>Mammalia</taxon>
        <taxon>Eutheria</taxon>
        <taxon>Euarchontoglires</taxon>
        <taxon>Glires</taxon>
        <taxon>Lagomorpha</taxon>
        <taxon>Leporidae</taxon>
        <taxon>Oryctolagus</taxon>
    </lineage>
</organism>
<reference evidence="1" key="2">
    <citation type="submission" date="2025-08" db="UniProtKB">
        <authorList>
            <consortium name="Ensembl"/>
        </authorList>
    </citation>
    <scope>IDENTIFICATION</scope>
    <source>
        <strain evidence="1">Thorbecke</strain>
    </source>
</reference>
<dbReference type="Ensembl" id="ENSOCUT00000045942.1">
    <property type="protein sequence ID" value="ENSOCUP00000049307.1"/>
    <property type="gene ID" value="ENSOCUG00000032285.1"/>
</dbReference>
<keyword evidence="2" id="KW-1185">Reference proteome</keyword>
<name>A0A5F9DTL7_RABIT</name>
<dbReference type="AlphaFoldDB" id="A0A5F9DTL7"/>
<dbReference type="GeneTree" id="ENSGT01050000245058"/>
<dbReference type="InParanoid" id="A0A5F9DTL7"/>
<evidence type="ECO:0000313" key="2">
    <source>
        <dbReference type="Proteomes" id="UP000001811"/>
    </source>
</evidence>
<reference evidence="1 2" key="1">
    <citation type="journal article" date="2011" name="Nature">
        <title>A high-resolution map of human evolutionary constraint using 29 mammals.</title>
        <authorList>
            <person name="Lindblad-Toh K."/>
            <person name="Garber M."/>
            <person name="Zuk O."/>
            <person name="Lin M.F."/>
            <person name="Parker B.J."/>
            <person name="Washietl S."/>
            <person name="Kheradpour P."/>
            <person name="Ernst J."/>
            <person name="Jordan G."/>
            <person name="Mauceli E."/>
            <person name="Ward L.D."/>
            <person name="Lowe C.B."/>
            <person name="Holloway A.K."/>
            <person name="Clamp M."/>
            <person name="Gnerre S."/>
            <person name="Alfoldi J."/>
            <person name="Beal K."/>
            <person name="Chang J."/>
            <person name="Clawson H."/>
            <person name="Cuff J."/>
            <person name="Di Palma F."/>
            <person name="Fitzgerald S."/>
            <person name="Flicek P."/>
            <person name="Guttman M."/>
            <person name="Hubisz M.J."/>
            <person name="Jaffe D.B."/>
            <person name="Jungreis I."/>
            <person name="Kent W.J."/>
            <person name="Kostka D."/>
            <person name="Lara M."/>
            <person name="Martins A.L."/>
            <person name="Massingham T."/>
            <person name="Moltke I."/>
            <person name="Raney B.J."/>
            <person name="Rasmussen M.D."/>
            <person name="Robinson J."/>
            <person name="Stark A."/>
            <person name="Vilella A.J."/>
            <person name="Wen J."/>
            <person name="Xie X."/>
            <person name="Zody M.C."/>
            <person name="Baldwin J."/>
            <person name="Bloom T."/>
            <person name="Chin C.W."/>
            <person name="Heiman D."/>
            <person name="Nicol R."/>
            <person name="Nusbaum C."/>
            <person name="Young S."/>
            <person name="Wilkinson J."/>
            <person name="Worley K.C."/>
            <person name="Kovar C.L."/>
            <person name="Muzny D.M."/>
            <person name="Gibbs R.A."/>
            <person name="Cree A."/>
            <person name="Dihn H.H."/>
            <person name="Fowler G."/>
            <person name="Jhangiani S."/>
            <person name="Joshi V."/>
            <person name="Lee S."/>
            <person name="Lewis L.R."/>
            <person name="Nazareth L.V."/>
            <person name="Okwuonu G."/>
            <person name="Santibanez J."/>
            <person name="Warren W.C."/>
            <person name="Mardis E.R."/>
            <person name="Weinstock G.M."/>
            <person name="Wilson R.K."/>
            <person name="Delehaunty K."/>
            <person name="Dooling D."/>
            <person name="Fronik C."/>
            <person name="Fulton L."/>
            <person name="Fulton B."/>
            <person name="Graves T."/>
            <person name="Minx P."/>
            <person name="Sodergren E."/>
            <person name="Birney E."/>
            <person name="Margulies E.H."/>
            <person name="Herrero J."/>
            <person name="Green E.D."/>
            <person name="Haussler D."/>
            <person name="Siepel A."/>
            <person name="Goldman N."/>
            <person name="Pollard K.S."/>
            <person name="Pedersen J.S."/>
            <person name="Lander E.S."/>
            <person name="Kellis M."/>
        </authorList>
    </citation>
    <scope>NUCLEOTIDE SEQUENCE [LARGE SCALE GENOMIC DNA]</scope>
    <source>
        <strain evidence="2">Thorbecke</strain>
    </source>
</reference>
<accession>A0A5F9DTL7</accession>
<protein>
    <submittedName>
        <fullName evidence="1">Uncharacterized protein</fullName>
    </submittedName>
</protein>
<dbReference type="Bgee" id="ENSOCUG00000032285">
    <property type="expression patterns" value="Expressed in aorta and 15 other cell types or tissues"/>
</dbReference>